<accession>D2REW1</accession>
<dbReference type="AlphaFoldDB" id="D2REW1"/>
<dbReference type="PaxDb" id="572546-Arcpr_1609"/>
<sequence>MYMAVFVLEGMRMSVEELVKVLVEKDSLSEVINSPEFIDLITTLEDESDLRKEVAEKIAKEMGWKGKVRKVDLPDELKDLLEFVYWQGYAVGLNVGRILTAYTIESVVKSFLAKIDQEDKDLRLKIARIFTYFFKDGREVSDVEKNIMKILKEQGFTYRDIAKVTGRSLETIHRYLKAEG</sequence>
<dbReference type="Gene3D" id="1.10.10.60">
    <property type="entry name" value="Homeodomain-like"/>
    <property type="match status" value="1"/>
</dbReference>
<name>D2REW1_ARCPA</name>
<dbReference type="EMBL" id="CP001857">
    <property type="protein sequence ID" value="ADB58655.1"/>
    <property type="molecule type" value="Genomic_DNA"/>
</dbReference>
<gene>
    <name evidence="1" type="ordered locus">Arcpr_1609</name>
</gene>
<dbReference type="STRING" id="572546.Arcpr_1609"/>
<keyword evidence="2" id="KW-1185">Reference proteome</keyword>
<dbReference type="KEGG" id="apo:Arcpr_1609"/>
<evidence type="ECO:0000313" key="1">
    <source>
        <dbReference type="EMBL" id="ADB58655.1"/>
    </source>
</evidence>
<protein>
    <submittedName>
        <fullName evidence="1">Uncharacterized protein</fullName>
    </submittedName>
</protein>
<dbReference type="Proteomes" id="UP000001901">
    <property type="component" value="Chromosome"/>
</dbReference>
<reference evidence="1 2" key="1">
    <citation type="journal article" date="2010" name="Stand. Genomic Sci.">
        <title>Complete genome sequence of Archaeoglobus profundus type strain (AV18).</title>
        <authorList>
            <person name="von Jan M."/>
            <person name="Lapidus A."/>
            <person name="Del Rio T.G."/>
            <person name="Copeland A."/>
            <person name="Tice H."/>
            <person name="Cheng J.F."/>
            <person name="Lucas S."/>
            <person name="Chen F."/>
            <person name="Nolan M."/>
            <person name="Goodwin L."/>
            <person name="Han C."/>
            <person name="Pitluck S."/>
            <person name="Liolios K."/>
            <person name="Ivanova N."/>
            <person name="Mavromatis K."/>
            <person name="Ovchinnikova G."/>
            <person name="Chertkov O."/>
            <person name="Pati A."/>
            <person name="Chen A."/>
            <person name="Palaniappan K."/>
            <person name="Land M."/>
            <person name="Hauser L."/>
            <person name="Chang Y.J."/>
            <person name="Jeffries C.D."/>
            <person name="Saunders E."/>
            <person name="Brettin T."/>
            <person name="Detter J.C."/>
            <person name="Chain P."/>
            <person name="Eichinger K."/>
            <person name="Huber H."/>
            <person name="Spring S."/>
            <person name="Rohde M."/>
            <person name="Goker M."/>
            <person name="Wirth R."/>
            <person name="Woyke T."/>
            <person name="Bristow J."/>
            <person name="Eisen J.A."/>
            <person name="Markowitz V."/>
            <person name="Hugenholtz P."/>
            <person name="Kyrpides N.C."/>
            <person name="Klenk H.P."/>
        </authorList>
    </citation>
    <scope>NUCLEOTIDE SEQUENCE [LARGE SCALE GENOMIC DNA]</scope>
    <source>
        <strain evidence="2">DSM 5631 / JCM 9629 / NBRC 100127 / Av18</strain>
    </source>
</reference>
<dbReference type="eggNOG" id="arCOG02611">
    <property type="taxonomic scope" value="Archaea"/>
</dbReference>
<evidence type="ECO:0000313" key="2">
    <source>
        <dbReference type="Proteomes" id="UP000001901"/>
    </source>
</evidence>
<organism evidence="1 2">
    <name type="scientific">Archaeoglobus profundus (strain DSM 5631 / JCM 9629 / NBRC 100127 / Av18)</name>
    <dbReference type="NCBI Taxonomy" id="572546"/>
    <lineage>
        <taxon>Archaea</taxon>
        <taxon>Methanobacteriati</taxon>
        <taxon>Methanobacteriota</taxon>
        <taxon>Archaeoglobi</taxon>
        <taxon>Archaeoglobales</taxon>
        <taxon>Archaeoglobaceae</taxon>
        <taxon>Archaeoglobus</taxon>
    </lineage>
</organism>
<dbReference type="HOGENOM" id="CLU_1492917_0_0_2"/>
<proteinExistence type="predicted"/>